<evidence type="ECO:0000256" key="2">
    <source>
        <dbReference type="ARBA" id="ARBA00006175"/>
    </source>
</evidence>
<dbReference type="GO" id="GO:0015250">
    <property type="term" value="F:water channel activity"/>
    <property type="evidence" value="ECO:0007669"/>
    <property type="project" value="TreeGrafter"/>
</dbReference>
<feature type="compositionally biased region" description="Polar residues" evidence="8">
    <location>
        <begin position="23"/>
        <end position="35"/>
    </location>
</feature>
<comment type="subcellular location">
    <subcellularLocation>
        <location evidence="1">Membrane</location>
        <topology evidence="1">Multi-pass membrane protein</topology>
    </subcellularLocation>
</comment>
<dbReference type="InterPro" id="IPR050363">
    <property type="entry name" value="MIP/Aquaporin"/>
</dbReference>
<feature type="transmembrane region" description="Helical" evidence="9">
    <location>
        <begin position="307"/>
        <end position="328"/>
    </location>
</feature>
<evidence type="ECO:0000313" key="10">
    <source>
        <dbReference type="EMBL" id="GBG26642.1"/>
    </source>
</evidence>
<dbReference type="Gene3D" id="1.20.1080.10">
    <property type="entry name" value="Glycerol uptake facilitator protein"/>
    <property type="match status" value="1"/>
</dbReference>
<dbReference type="GO" id="GO:0015254">
    <property type="term" value="F:glycerol channel activity"/>
    <property type="evidence" value="ECO:0007669"/>
    <property type="project" value="TreeGrafter"/>
</dbReference>
<evidence type="ECO:0000256" key="8">
    <source>
        <dbReference type="SAM" id="MobiDB-lite"/>
    </source>
</evidence>
<dbReference type="InterPro" id="IPR023271">
    <property type="entry name" value="Aquaporin-like"/>
</dbReference>
<dbReference type="EMBL" id="BEYU01000022">
    <property type="protein sequence ID" value="GBG26642.1"/>
    <property type="molecule type" value="Genomic_DNA"/>
</dbReference>
<keyword evidence="11" id="KW-1185">Reference proteome</keyword>
<evidence type="ECO:0000256" key="9">
    <source>
        <dbReference type="SAM" id="Phobius"/>
    </source>
</evidence>
<keyword evidence="5 9" id="KW-1133">Transmembrane helix</keyword>
<dbReference type="InterPro" id="IPR022357">
    <property type="entry name" value="MIP_CS"/>
</dbReference>
<dbReference type="PROSITE" id="PS00221">
    <property type="entry name" value="MIP"/>
    <property type="match status" value="1"/>
</dbReference>
<dbReference type="InterPro" id="IPR000425">
    <property type="entry name" value="MIP"/>
</dbReference>
<feature type="transmembrane region" description="Helical" evidence="9">
    <location>
        <begin position="220"/>
        <end position="242"/>
    </location>
</feature>
<keyword evidence="3 7" id="KW-0813">Transport</keyword>
<dbReference type="GO" id="GO:0005886">
    <property type="term" value="C:plasma membrane"/>
    <property type="evidence" value="ECO:0007669"/>
    <property type="project" value="TreeGrafter"/>
</dbReference>
<gene>
    <name evidence="10" type="ORF">FCC1311_028632</name>
</gene>
<evidence type="ECO:0000256" key="5">
    <source>
        <dbReference type="ARBA" id="ARBA00022989"/>
    </source>
</evidence>
<keyword evidence="4 7" id="KW-0812">Transmembrane</keyword>
<dbReference type="SUPFAM" id="SSF81338">
    <property type="entry name" value="Aquaporin-like"/>
    <property type="match status" value="1"/>
</dbReference>
<sequence>MVPDVEEASSKVVQEEPGEDHNQSVQFNRSSSDSGPRSLKNRQVDMMQKLRGNPTVSVETMRSPSLWQQLLAEIVGTTIYVAFGLSAVSAATVAGALDGMWQVLVIWAISIAMGIISSISISGGHLNPAISFTFALLRPELFPWWKVVPYWIAQLIGGMLGGGMNYLAYGTAITAVEKSYGIVRGQPGSELTASLFHGLYPSPASLLNTELGWSENTVTAGGAFGVEFFGSAFLVFIVFTLMDPRNHLHLSGGCIAFTIGLSVAVLGCIYAPLEGLGINPARDLGPRIVAYSLGWGEIAIPGPNNSMWIWIIAPMLGGPVGGIFYDWIYTHGL</sequence>
<dbReference type="Proteomes" id="UP000241890">
    <property type="component" value="Unassembled WGS sequence"/>
</dbReference>
<dbReference type="InParanoid" id="A0A2R5G6G0"/>
<comment type="caution">
    <text evidence="10">The sequence shown here is derived from an EMBL/GenBank/DDBJ whole genome shotgun (WGS) entry which is preliminary data.</text>
</comment>
<dbReference type="AlphaFoldDB" id="A0A2R5G6G0"/>
<organism evidence="10 11">
    <name type="scientific">Hondaea fermentalgiana</name>
    <dbReference type="NCBI Taxonomy" id="2315210"/>
    <lineage>
        <taxon>Eukaryota</taxon>
        <taxon>Sar</taxon>
        <taxon>Stramenopiles</taxon>
        <taxon>Bigyra</taxon>
        <taxon>Labyrinthulomycetes</taxon>
        <taxon>Thraustochytrida</taxon>
        <taxon>Thraustochytriidae</taxon>
        <taxon>Hondaea</taxon>
    </lineage>
</organism>
<name>A0A2R5G6G0_9STRA</name>
<dbReference type="Pfam" id="PF00230">
    <property type="entry name" value="MIP"/>
    <property type="match status" value="1"/>
</dbReference>
<evidence type="ECO:0000256" key="3">
    <source>
        <dbReference type="ARBA" id="ARBA00022448"/>
    </source>
</evidence>
<protein>
    <submittedName>
        <fullName evidence="10">Aquaporin-3</fullName>
    </submittedName>
</protein>
<dbReference type="OrthoDB" id="3222at2759"/>
<feature type="transmembrane region" description="Helical" evidence="9">
    <location>
        <begin position="103"/>
        <end position="126"/>
    </location>
</feature>
<comment type="similarity">
    <text evidence="2 7">Belongs to the MIP/aquaporin (TC 1.A.8) family.</text>
</comment>
<evidence type="ECO:0000256" key="1">
    <source>
        <dbReference type="ARBA" id="ARBA00004141"/>
    </source>
</evidence>
<feature type="transmembrane region" description="Helical" evidence="9">
    <location>
        <begin position="70"/>
        <end position="97"/>
    </location>
</feature>
<evidence type="ECO:0000256" key="7">
    <source>
        <dbReference type="RuleBase" id="RU000477"/>
    </source>
</evidence>
<accession>A0A2R5G6G0</accession>
<dbReference type="PRINTS" id="PR00783">
    <property type="entry name" value="MINTRINSICP"/>
</dbReference>
<feature type="transmembrane region" description="Helical" evidence="9">
    <location>
        <begin position="147"/>
        <end position="169"/>
    </location>
</feature>
<evidence type="ECO:0000256" key="4">
    <source>
        <dbReference type="ARBA" id="ARBA00022692"/>
    </source>
</evidence>
<keyword evidence="6 9" id="KW-0472">Membrane</keyword>
<reference evidence="10 11" key="1">
    <citation type="submission" date="2017-12" db="EMBL/GenBank/DDBJ databases">
        <title>Sequencing, de novo assembly and annotation of complete genome of a new Thraustochytrid species, strain FCC1311.</title>
        <authorList>
            <person name="Sedici K."/>
            <person name="Godart F."/>
            <person name="Aiese Cigliano R."/>
            <person name="Sanseverino W."/>
            <person name="Barakat M."/>
            <person name="Ortet P."/>
            <person name="Marechal E."/>
            <person name="Cagnac O."/>
            <person name="Amato A."/>
        </authorList>
    </citation>
    <scope>NUCLEOTIDE SEQUENCE [LARGE SCALE GENOMIC DNA]</scope>
</reference>
<feature type="region of interest" description="Disordered" evidence="8">
    <location>
        <begin position="1"/>
        <end position="39"/>
    </location>
</feature>
<dbReference type="PANTHER" id="PTHR43829:SF9">
    <property type="entry name" value="AQUAPORIN-9"/>
    <property type="match status" value="1"/>
</dbReference>
<feature type="transmembrane region" description="Helical" evidence="9">
    <location>
        <begin position="254"/>
        <end position="273"/>
    </location>
</feature>
<evidence type="ECO:0000313" key="11">
    <source>
        <dbReference type="Proteomes" id="UP000241890"/>
    </source>
</evidence>
<evidence type="ECO:0000256" key="6">
    <source>
        <dbReference type="ARBA" id="ARBA00023136"/>
    </source>
</evidence>
<dbReference type="PANTHER" id="PTHR43829">
    <property type="entry name" value="AQUAPORIN OR AQUAGLYCEROPORIN RELATED"/>
    <property type="match status" value="1"/>
</dbReference>
<proteinExistence type="inferred from homology"/>